<feature type="domain" description="ZZ-type" evidence="4">
    <location>
        <begin position="7"/>
        <end position="43"/>
    </location>
</feature>
<reference evidence="6" key="1">
    <citation type="submission" date="2022-11" db="UniProtKB">
        <authorList>
            <consortium name="WormBaseParasite"/>
        </authorList>
    </citation>
    <scope>IDENTIFICATION</scope>
</reference>
<evidence type="ECO:0000313" key="5">
    <source>
        <dbReference type="Proteomes" id="UP000887577"/>
    </source>
</evidence>
<keyword evidence="5" id="KW-1185">Reference proteome</keyword>
<protein>
    <recommendedName>
        <fullName evidence="4">ZZ-type domain-containing protein</fullName>
    </recommendedName>
</protein>
<name>A0A914YSF7_9BILA</name>
<evidence type="ECO:0000256" key="2">
    <source>
        <dbReference type="ARBA" id="ARBA00022771"/>
    </source>
</evidence>
<keyword evidence="1" id="KW-0479">Metal-binding</keyword>
<keyword evidence="3" id="KW-0862">Zinc</keyword>
<accession>A0A914YSF7</accession>
<dbReference type="GO" id="GO:0008270">
    <property type="term" value="F:zinc ion binding"/>
    <property type="evidence" value="ECO:0007669"/>
    <property type="project" value="UniProtKB-KW"/>
</dbReference>
<evidence type="ECO:0000313" key="6">
    <source>
        <dbReference type="WBParaSite" id="PSU_v2.g2034.t1"/>
    </source>
</evidence>
<dbReference type="InterPro" id="IPR000433">
    <property type="entry name" value="Znf_ZZ"/>
</dbReference>
<dbReference type="WBParaSite" id="PSU_v2.g2034.t1">
    <property type="protein sequence ID" value="PSU_v2.g2034.t1"/>
    <property type="gene ID" value="PSU_v2.g2034"/>
</dbReference>
<proteinExistence type="predicted"/>
<evidence type="ECO:0000256" key="1">
    <source>
        <dbReference type="ARBA" id="ARBA00022723"/>
    </source>
</evidence>
<dbReference type="Proteomes" id="UP000887577">
    <property type="component" value="Unplaced"/>
</dbReference>
<keyword evidence="2" id="KW-0863">Zinc-finger</keyword>
<dbReference type="Pfam" id="PF25299">
    <property type="entry name" value="ZZ_ADA2"/>
    <property type="match status" value="1"/>
</dbReference>
<sequence length="89" mass="10104">MIINPAPIVKCLECVYVNPFICIPCFRSGTEGGKHNRSHKYTLLDPKGPPIFNVVSDKRQFGIMEDVALLELLCETNQDNWDEKNTCFS</sequence>
<evidence type="ECO:0000259" key="4">
    <source>
        <dbReference type="Pfam" id="PF25299"/>
    </source>
</evidence>
<organism evidence="5 6">
    <name type="scientific">Panagrolaimus superbus</name>
    <dbReference type="NCBI Taxonomy" id="310955"/>
    <lineage>
        <taxon>Eukaryota</taxon>
        <taxon>Metazoa</taxon>
        <taxon>Ecdysozoa</taxon>
        <taxon>Nematoda</taxon>
        <taxon>Chromadorea</taxon>
        <taxon>Rhabditida</taxon>
        <taxon>Tylenchina</taxon>
        <taxon>Panagrolaimomorpha</taxon>
        <taxon>Panagrolaimoidea</taxon>
        <taxon>Panagrolaimidae</taxon>
        <taxon>Panagrolaimus</taxon>
    </lineage>
</organism>
<evidence type="ECO:0000256" key="3">
    <source>
        <dbReference type="ARBA" id="ARBA00022833"/>
    </source>
</evidence>
<dbReference type="AlphaFoldDB" id="A0A914YSF7"/>